<accession>A0A375G2J0</accession>
<dbReference type="AlphaFoldDB" id="A0A375G2J0"/>
<evidence type="ECO:0000313" key="1">
    <source>
        <dbReference type="EMBL" id="SPC12009.1"/>
    </source>
</evidence>
<organism evidence="1">
    <name type="scientific">Cupriavidus oxalaticus</name>
    <dbReference type="NCBI Taxonomy" id="96344"/>
    <lineage>
        <taxon>Bacteria</taxon>
        <taxon>Pseudomonadati</taxon>
        <taxon>Pseudomonadota</taxon>
        <taxon>Betaproteobacteria</taxon>
        <taxon>Burkholderiales</taxon>
        <taxon>Burkholderiaceae</taxon>
        <taxon>Cupriavidus</taxon>
    </lineage>
</organism>
<protein>
    <submittedName>
        <fullName evidence="1">Uncharacterized protein</fullName>
    </submittedName>
</protein>
<sequence>MSFTTWTPPAVASERRQFALTLWRAVEAQHVVSTMPLVDSLEEQAVLEAVLDAGKPAWAASPSK</sequence>
<proteinExistence type="predicted"/>
<comment type="caution">
    <text evidence="1">The sequence shown here is derived from an EMBL/GenBank/DDBJ whole genome shotgun (WGS) entry which is preliminary data.</text>
</comment>
<dbReference type="EMBL" id="OGUS01000110">
    <property type="protein sequence ID" value="SPC12009.1"/>
    <property type="molecule type" value="Genomic_DNA"/>
</dbReference>
<name>A0A375G2J0_9BURK</name>
<gene>
    <name evidence="1" type="ORF">CO2235_100029</name>
</gene>
<dbReference type="Proteomes" id="UP000256862">
    <property type="component" value="Chromosome CO2235"/>
</dbReference>
<reference evidence="1" key="1">
    <citation type="submission" date="2018-01" db="EMBL/GenBank/DDBJ databases">
        <authorList>
            <person name="Clerissi C."/>
        </authorList>
    </citation>
    <scope>NUCLEOTIDE SEQUENCE</scope>
    <source>
        <strain evidence="1">Cupriavidus oxalaticus LMG 2235</strain>
    </source>
</reference>